<dbReference type="PANTHER" id="PTHR43065">
    <property type="entry name" value="SENSOR HISTIDINE KINASE"/>
    <property type="match status" value="1"/>
</dbReference>
<dbReference type="EC" id="2.7.13.3" evidence="2"/>
<dbReference type="PROSITE" id="PS50113">
    <property type="entry name" value="PAC"/>
    <property type="match status" value="1"/>
</dbReference>
<dbReference type="GO" id="GO:0006355">
    <property type="term" value="P:regulation of DNA-templated transcription"/>
    <property type="evidence" value="ECO:0007669"/>
    <property type="project" value="InterPro"/>
</dbReference>
<dbReference type="CDD" id="cd00082">
    <property type="entry name" value="HisKA"/>
    <property type="match status" value="1"/>
</dbReference>
<dbReference type="InterPro" id="IPR036097">
    <property type="entry name" value="HisK_dim/P_sf"/>
</dbReference>
<evidence type="ECO:0000313" key="12">
    <source>
        <dbReference type="EMBL" id="SHO49535.1"/>
    </source>
</evidence>
<evidence type="ECO:0000313" key="13">
    <source>
        <dbReference type="Proteomes" id="UP000184603"/>
    </source>
</evidence>
<dbReference type="InterPro" id="IPR035965">
    <property type="entry name" value="PAS-like_dom_sf"/>
</dbReference>
<dbReference type="EMBL" id="FRFE01000014">
    <property type="protein sequence ID" value="SHO49535.1"/>
    <property type="molecule type" value="Genomic_DNA"/>
</dbReference>
<keyword evidence="6" id="KW-0418">Kinase</keyword>
<evidence type="ECO:0000259" key="9">
    <source>
        <dbReference type="PROSITE" id="PS50109"/>
    </source>
</evidence>
<keyword evidence="7" id="KW-0067">ATP-binding</keyword>
<accession>A0A1M7YA71</accession>
<dbReference type="PROSITE" id="PS50109">
    <property type="entry name" value="HIS_KIN"/>
    <property type="match status" value="1"/>
</dbReference>
<comment type="catalytic activity">
    <reaction evidence="1">
        <text>ATP + protein L-histidine = ADP + protein N-phospho-L-histidine.</text>
        <dbReference type="EC" id="2.7.13.3"/>
    </reaction>
</comment>
<dbReference type="InterPro" id="IPR000700">
    <property type="entry name" value="PAS-assoc_C"/>
</dbReference>
<organism evidence="12 13">
    <name type="scientific">Desulfopila aestuarii DSM 18488</name>
    <dbReference type="NCBI Taxonomy" id="1121416"/>
    <lineage>
        <taxon>Bacteria</taxon>
        <taxon>Pseudomonadati</taxon>
        <taxon>Thermodesulfobacteriota</taxon>
        <taxon>Desulfobulbia</taxon>
        <taxon>Desulfobulbales</taxon>
        <taxon>Desulfocapsaceae</taxon>
        <taxon>Desulfopila</taxon>
    </lineage>
</organism>
<dbReference type="OrthoDB" id="9805967at2"/>
<dbReference type="NCBIfam" id="TIGR00229">
    <property type="entry name" value="sensory_box"/>
    <property type="match status" value="2"/>
</dbReference>
<dbReference type="SMART" id="SM00388">
    <property type="entry name" value="HisKA"/>
    <property type="match status" value="1"/>
</dbReference>
<dbReference type="PANTHER" id="PTHR43065:SF42">
    <property type="entry name" value="TWO-COMPONENT SENSOR PPRA"/>
    <property type="match status" value="1"/>
</dbReference>
<dbReference type="Pfam" id="PF13426">
    <property type="entry name" value="PAS_9"/>
    <property type="match status" value="1"/>
</dbReference>
<keyword evidence="13" id="KW-1185">Reference proteome</keyword>
<dbReference type="InterPro" id="IPR003594">
    <property type="entry name" value="HATPase_dom"/>
</dbReference>
<dbReference type="InterPro" id="IPR003661">
    <property type="entry name" value="HisK_dim/P_dom"/>
</dbReference>
<protein>
    <recommendedName>
        <fullName evidence="2">histidine kinase</fullName>
        <ecNumber evidence="2">2.7.13.3</ecNumber>
    </recommendedName>
</protein>
<dbReference type="AlphaFoldDB" id="A0A1M7YA71"/>
<evidence type="ECO:0000256" key="8">
    <source>
        <dbReference type="ARBA" id="ARBA00023012"/>
    </source>
</evidence>
<dbReference type="Pfam" id="PF02518">
    <property type="entry name" value="HATPase_c"/>
    <property type="match status" value="1"/>
</dbReference>
<evidence type="ECO:0000256" key="6">
    <source>
        <dbReference type="ARBA" id="ARBA00022777"/>
    </source>
</evidence>
<sequence length="507" mass="56884">MELFIHELDWRVRIFDALSYPTLILRPDRTIIAVNKVFLSKYNVTEEEVVGKTCHDDVLPTHSSPKIPCTTDFCPHLTAKESAKTRSIQVQTKDKDGNPCWEERVFSPIIDENGNVKYIIESIRDISRVKNLEKKYSEMRELIDKVVQSSVSGIMAADRSGNIILMNEAAEKLFGYSILDANEVNIENFYPAGVAREIMRKLRDESLGGKGKLPITNVNILTHNKEEVPVEMTAAIIYEGEREAATAAIFNDLREKYAVAKKLEEAEEQLAHSEKLASIGRLAAGVAHEINNPLTSILLYGNMMYEALEADHPLSENLRFILEDAQRCTEIVKNLLAYSRQAAPSRAVFYLNNMVNESLALIRDQKFFMNVNVVKNFDDHQILVNADKNQLCQVLINLLINAFDAMEHKGTLTLTTYRDLENHRAFIEVSDTGCGIPEQNLSKIFDPFFTTKELGKGTGLGLSMAYGIMKENQGSISIKSTGPEGTTILLELPEEPVTDEFAFVSIG</sequence>
<keyword evidence="3" id="KW-0597">Phosphoprotein</keyword>
<evidence type="ECO:0000256" key="4">
    <source>
        <dbReference type="ARBA" id="ARBA00022679"/>
    </source>
</evidence>
<dbReference type="STRING" id="1121416.SAMN02745220_02886"/>
<dbReference type="GO" id="GO:0000155">
    <property type="term" value="F:phosphorelay sensor kinase activity"/>
    <property type="evidence" value="ECO:0007669"/>
    <property type="project" value="InterPro"/>
</dbReference>
<keyword evidence="5" id="KW-0547">Nucleotide-binding</keyword>
<evidence type="ECO:0000256" key="5">
    <source>
        <dbReference type="ARBA" id="ARBA00022741"/>
    </source>
</evidence>
<dbReference type="PROSITE" id="PS50112">
    <property type="entry name" value="PAS"/>
    <property type="match status" value="1"/>
</dbReference>
<dbReference type="InterPro" id="IPR000014">
    <property type="entry name" value="PAS"/>
</dbReference>
<feature type="domain" description="PAC" evidence="11">
    <location>
        <begin position="86"/>
        <end position="138"/>
    </location>
</feature>
<dbReference type="PRINTS" id="PR00344">
    <property type="entry name" value="BCTRLSENSOR"/>
</dbReference>
<evidence type="ECO:0000259" key="11">
    <source>
        <dbReference type="PROSITE" id="PS50113"/>
    </source>
</evidence>
<dbReference type="SUPFAM" id="SSF55874">
    <property type="entry name" value="ATPase domain of HSP90 chaperone/DNA topoisomerase II/histidine kinase"/>
    <property type="match status" value="1"/>
</dbReference>
<dbReference type="Pfam" id="PF00989">
    <property type="entry name" value="PAS"/>
    <property type="match status" value="1"/>
</dbReference>
<evidence type="ECO:0000256" key="2">
    <source>
        <dbReference type="ARBA" id="ARBA00012438"/>
    </source>
</evidence>
<feature type="domain" description="PAS" evidence="10">
    <location>
        <begin position="139"/>
        <end position="177"/>
    </location>
</feature>
<gene>
    <name evidence="12" type="ORF">SAMN02745220_02886</name>
</gene>
<dbReference type="Gene3D" id="3.30.565.10">
    <property type="entry name" value="Histidine kinase-like ATPase, C-terminal domain"/>
    <property type="match status" value="1"/>
</dbReference>
<dbReference type="Gene3D" id="3.30.450.20">
    <property type="entry name" value="PAS domain"/>
    <property type="match status" value="2"/>
</dbReference>
<feature type="domain" description="Histidine kinase" evidence="9">
    <location>
        <begin position="285"/>
        <end position="496"/>
    </location>
</feature>
<dbReference type="InterPro" id="IPR005467">
    <property type="entry name" value="His_kinase_dom"/>
</dbReference>
<dbReference type="Pfam" id="PF00512">
    <property type="entry name" value="HisKA"/>
    <property type="match status" value="1"/>
</dbReference>
<dbReference type="SUPFAM" id="SSF47384">
    <property type="entry name" value="Homodimeric domain of signal transducing histidine kinase"/>
    <property type="match status" value="1"/>
</dbReference>
<dbReference type="CDD" id="cd00130">
    <property type="entry name" value="PAS"/>
    <property type="match status" value="2"/>
</dbReference>
<dbReference type="InterPro" id="IPR013767">
    <property type="entry name" value="PAS_fold"/>
</dbReference>
<evidence type="ECO:0000259" key="10">
    <source>
        <dbReference type="PROSITE" id="PS50112"/>
    </source>
</evidence>
<keyword evidence="4" id="KW-0808">Transferase</keyword>
<dbReference type="InterPro" id="IPR036890">
    <property type="entry name" value="HATPase_C_sf"/>
</dbReference>
<dbReference type="Proteomes" id="UP000184603">
    <property type="component" value="Unassembled WGS sequence"/>
</dbReference>
<dbReference type="SMART" id="SM00091">
    <property type="entry name" value="PAS"/>
    <property type="match status" value="2"/>
</dbReference>
<evidence type="ECO:0000256" key="3">
    <source>
        <dbReference type="ARBA" id="ARBA00022553"/>
    </source>
</evidence>
<evidence type="ECO:0000256" key="1">
    <source>
        <dbReference type="ARBA" id="ARBA00000085"/>
    </source>
</evidence>
<name>A0A1M7YA71_9BACT</name>
<dbReference type="Gene3D" id="1.10.287.130">
    <property type="match status" value="1"/>
</dbReference>
<keyword evidence="8" id="KW-0902">Two-component regulatory system</keyword>
<dbReference type="SUPFAM" id="SSF55785">
    <property type="entry name" value="PYP-like sensor domain (PAS domain)"/>
    <property type="match status" value="2"/>
</dbReference>
<dbReference type="SMART" id="SM00387">
    <property type="entry name" value="HATPase_c"/>
    <property type="match status" value="1"/>
</dbReference>
<dbReference type="RefSeq" id="WP_073614231.1">
    <property type="nucleotide sequence ID" value="NZ_FRFE01000014.1"/>
</dbReference>
<dbReference type="InterPro" id="IPR004358">
    <property type="entry name" value="Sig_transdc_His_kin-like_C"/>
</dbReference>
<evidence type="ECO:0000256" key="7">
    <source>
        <dbReference type="ARBA" id="ARBA00022840"/>
    </source>
</evidence>
<reference evidence="12 13" key="1">
    <citation type="submission" date="2016-12" db="EMBL/GenBank/DDBJ databases">
        <authorList>
            <person name="Song W.-J."/>
            <person name="Kurnit D.M."/>
        </authorList>
    </citation>
    <scope>NUCLEOTIDE SEQUENCE [LARGE SCALE GENOMIC DNA]</scope>
    <source>
        <strain evidence="12 13">DSM 18488</strain>
    </source>
</reference>
<proteinExistence type="predicted"/>
<dbReference type="GO" id="GO:0005524">
    <property type="term" value="F:ATP binding"/>
    <property type="evidence" value="ECO:0007669"/>
    <property type="project" value="UniProtKB-KW"/>
</dbReference>